<sequence>MLIILVAVFLAQANARVVDIATDIVNMAAIKDQLNYECKDVKEQTQFQNCGSSFSKSLAIIQNYQNNSTRQPTLHEELLSLNNVVRWMSLCTKKQ</sequence>
<dbReference type="Proteomes" id="UP000001940">
    <property type="component" value="Chromosome X"/>
</dbReference>
<dbReference type="HOGENOM" id="CLU_2374665_0_0_1"/>
<dbReference type="AlphaFoldDB" id="Q967F0"/>
<dbReference type="UCSC" id="K10C2.7">
    <property type="organism name" value="c. elegans"/>
</dbReference>
<organism evidence="2 3">
    <name type="scientific">Caenorhabditis elegans</name>
    <dbReference type="NCBI Taxonomy" id="6239"/>
    <lineage>
        <taxon>Eukaryota</taxon>
        <taxon>Metazoa</taxon>
        <taxon>Ecdysozoa</taxon>
        <taxon>Nematoda</taxon>
        <taxon>Chromadorea</taxon>
        <taxon>Rhabditida</taxon>
        <taxon>Rhabditina</taxon>
        <taxon>Rhabditomorpha</taxon>
        <taxon>Rhabditoidea</taxon>
        <taxon>Rhabditidae</taxon>
        <taxon>Peloderinae</taxon>
        <taxon>Caenorhabditis</taxon>
    </lineage>
</organism>
<protein>
    <submittedName>
        <fullName evidence="2">Secreted protein</fullName>
    </submittedName>
</protein>
<name>Q967F0_CAEEL</name>
<dbReference type="Bgee" id="WBGene00019622">
    <property type="expression patterns" value="Expressed in adult organism and 1 other cell type or tissue"/>
</dbReference>
<accession>Q967F0</accession>
<keyword evidence="3" id="KW-1185">Reference proteome</keyword>
<gene>
    <name evidence="2" type="ORF">CELE_K10C2.7</name>
    <name evidence="2 4" type="ORF">K10C2.7</name>
</gene>
<evidence type="ECO:0000313" key="4">
    <source>
        <dbReference type="WormBase" id="K10C2.7"/>
    </source>
</evidence>
<dbReference type="EMBL" id="BX284606">
    <property type="protein sequence ID" value="CCD72628.1"/>
    <property type="molecule type" value="Genomic_DNA"/>
</dbReference>
<keyword evidence="1" id="KW-0732">Signal</keyword>
<dbReference type="SMR" id="Q967F0"/>
<reference evidence="2 3" key="1">
    <citation type="journal article" date="1998" name="Science">
        <title>Genome sequence of the nematode C. elegans: a platform for investigating biology.</title>
        <authorList>
            <consortium name="The C. elegans sequencing consortium"/>
            <person name="Sulson J.E."/>
            <person name="Waterston R."/>
        </authorList>
    </citation>
    <scope>NUCLEOTIDE SEQUENCE [LARGE SCALE GENOMIC DNA]</scope>
    <source>
        <strain evidence="2 3">Bristol N2</strain>
    </source>
</reference>
<dbReference type="CTD" id="180916"/>
<feature type="chain" id="PRO_5012294187" evidence="1">
    <location>
        <begin position="16"/>
        <end position="95"/>
    </location>
</feature>
<evidence type="ECO:0000313" key="3">
    <source>
        <dbReference type="Proteomes" id="UP000001940"/>
    </source>
</evidence>
<evidence type="ECO:0000313" key="2">
    <source>
        <dbReference type="EMBL" id="CCD72628.1"/>
    </source>
</evidence>
<dbReference type="KEGG" id="cel:CELE_K10C2.7"/>
<dbReference type="InParanoid" id="Q967F0"/>
<dbReference type="PaxDb" id="6239-K10C2.7"/>
<proteinExistence type="predicted"/>
<dbReference type="GeneID" id="180916"/>
<dbReference type="WormBase" id="K10C2.7">
    <property type="protein sequence ID" value="CE34054"/>
    <property type="gene ID" value="WBGene00019622"/>
</dbReference>
<dbReference type="RefSeq" id="NP_509081.2">
    <property type="nucleotide sequence ID" value="NM_076680.4"/>
</dbReference>
<dbReference type="AGR" id="WB:WBGene00019622"/>
<evidence type="ECO:0000256" key="1">
    <source>
        <dbReference type="SAM" id="SignalP"/>
    </source>
</evidence>
<feature type="signal peptide" evidence="1">
    <location>
        <begin position="1"/>
        <end position="15"/>
    </location>
</feature>